<proteinExistence type="predicted"/>
<comment type="caution">
    <text evidence="1">The sequence shown here is derived from an EMBL/GenBank/DDBJ whole genome shotgun (WGS) entry which is preliminary data.</text>
</comment>
<name>A0ABQ9YZX0_9CRUS</name>
<evidence type="ECO:0000313" key="2">
    <source>
        <dbReference type="Proteomes" id="UP001234178"/>
    </source>
</evidence>
<protein>
    <submittedName>
        <fullName evidence="1">Uncharacterized protein</fullName>
    </submittedName>
</protein>
<evidence type="ECO:0000313" key="1">
    <source>
        <dbReference type="EMBL" id="KAK4006114.1"/>
    </source>
</evidence>
<organism evidence="1 2">
    <name type="scientific">Daphnia magna</name>
    <dbReference type="NCBI Taxonomy" id="35525"/>
    <lineage>
        <taxon>Eukaryota</taxon>
        <taxon>Metazoa</taxon>
        <taxon>Ecdysozoa</taxon>
        <taxon>Arthropoda</taxon>
        <taxon>Crustacea</taxon>
        <taxon>Branchiopoda</taxon>
        <taxon>Diplostraca</taxon>
        <taxon>Cladocera</taxon>
        <taxon>Anomopoda</taxon>
        <taxon>Daphniidae</taxon>
        <taxon>Daphnia</taxon>
    </lineage>
</organism>
<gene>
    <name evidence="1" type="ORF">OUZ56_011269</name>
</gene>
<sequence>MSVLQYEIYSKLKFAKPSVTSWHRQRSGRPLTPISPCSDARVMPHGGAESDNIIILGFPTDPMLHTPSFLNEIMHGITLK</sequence>
<dbReference type="EMBL" id="JAOYFB010000002">
    <property type="protein sequence ID" value="KAK4006114.1"/>
    <property type="molecule type" value="Genomic_DNA"/>
</dbReference>
<reference evidence="1 2" key="1">
    <citation type="journal article" date="2023" name="Nucleic Acids Res.">
        <title>The hologenome of Daphnia magna reveals possible DNA methylation and microbiome-mediated evolution of the host genome.</title>
        <authorList>
            <person name="Chaturvedi A."/>
            <person name="Li X."/>
            <person name="Dhandapani V."/>
            <person name="Marshall H."/>
            <person name="Kissane S."/>
            <person name="Cuenca-Cambronero M."/>
            <person name="Asole G."/>
            <person name="Calvet F."/>
            <person name="Ruiz-Romero M."/>
            <person name="Marangio P."/>
            <person name="Guigo R."/>
            <person name="Rago D."/>
            <person name="Mirbahai L."/>
            <person name="Eastwood N."/>
            <person name="Colbourne J.K."/>
            <person name="Zhou J."/>
            <person name="Mallon E."/>
            <person name="Orsini L."/>
        </authorList>
    </citation>
    <scope>NUCLEOTIDE SEQUENCE [LARGE SCALE GENOMIC DNA]</scope>
    <source>
        <strain evidence="1">LRV0_1</strain>
    </source>
</reference>
<dbReference type="Proteomes" id="UP001234178">
    <property type="component" value="Unassembled WGS sequence"/>
</dbReference>
<keyword evidence="2" id="KW-1185">Reference proteome</keyword>
<accession>A0ABQ9YZX0</accession>